<dbReference type="EMBL" id="CP077073">
    <property type="protein sequence ID" value="QXH37758.1"/>
    <property type="molecule type" value="Genomic_DNA"/>
</dbReference>
<sequence>MGASLAGEPGDAVAGTGCAGVRRQAGSYGGCGLQCPWAPALLANQATRWLAPATPVFAGKAGSYAVCDLQCP</sequence>
<name>A0ABX8MFB6_9PSED</name>
<organism evidence="1 2">
    <name type="scientific">Pseudomonas muyukensis</name>
    <dbReference type="NCBI Taxonomy" id="2842357"/>
    <lineage>
        <taxon>Bacteria</taxon>
        <taxon>Pseudomonadati</taxon>
        <taxon>Pseudomonadota</taxon>
        <taxon>Gammaproteobacteria</taxon>
        <taxon>Pseudomonadales</taxon>
        <taxon>Pseudomonadaceae</taxon>
        <taxon>Pseudomonas</taxon>
    </lineage>
</organism>
<gene>
    <name evidence="1" type="ORF">KSS95_14315</name>
</gene>
<evidence type="ECO:0000313" key="1">
    <source>
        <dbReference type="EMBL" id="QXH37758.1"/>
    </source>
</evidence>
<reference evidence="1" key="1">
    <citation type="journal article" date="2021" name="Microorganisms">
        <title>The Ever-Expanding Pseudomonas Genus: Description of 43 New Species and Partition of the Pseudomonas putida Group.</title>
        <authorList>
            <person name="Girard L."/>
            <person name="Lood C."/>
            <person name="Hofte M."/>
            <person name="Vandamme P."/>
            <person name="Rokni-Zadeh H."/>
            <person name="van Noort V."/>
            <person name="Lavigne R."/>
            <person name="De Mot R."/>
        </authorList>
    </citation>
    <scope>NUCLEOTIDE SEQUENCE</scope>
    <source>
        <strain evidence="1">COW39</strain>
    </source>
</reference>
<proteinExistence type="predicted"/>
<dbReference type="RefSeq" id="WP_217854083.1">
    <property type="nucleotide sequence ID" value="NZ_CP077073.1"/>
</dbReference>
<accession>A0ABX8MFB6</accession>
<dbReference type="Proteomes" id="UP001047646">
    <property type="component" value="Chromosome"/>
</dbReference>
<protein>
    <submittedName>
        <fullName evidence="1">Uncharacterized protein</fullName>
    </submittedName>
</protein>
<evidence type="ECO:0000313" key="2">
    <source>
        <dbReference type="Proteomes" id="UP001047646"/>
    </source>
</evidence>
<keyword evidence="2" id="KW-1185">Reference proteome</keyword>